<gene>
    <name evidence="1" type="ORF">COT25_04340</name>
</gene>
<dbReference type="EMBL" id="PEXV01000139">
    <property type="protein sequence ID" value="PIS41225.1"/>
    <property type="molecule type" value="Genomic_DNA"/>
</dbReference>
<reference evidence="2" key="1">
    <citation type="submission" date="2017-09" db="EMBL/GenBank/DDBJ databases">
        <title>Depth-based differentiation of microbial function through sediment-hosted aquifers and enrichment of novel symbionts in the deep terrestrial subsurface.</title>
        <authorList>
            <person name="Probst A.J."/>
            <person name="Ladd B."/>
            <person name="Jarett J.K."/>
            <person name="Geller-Mcgrath D.E."/>
            <person name="Sieber C.M.K."/>
            <person name="Emerson J.B."/>
            <person name="Anantharaman K."/>
            <person name="Thomas B.C."/>
            <person name="Malmstrom R."/>
            <person name="Stieglmeier M."/>
            <person name="Klingl A."/>
            <person name="Woyke T."/>
            <person name="Ryan C.M."/>
            <person name="Banfield J.F."/>
        </authorList>
    </citation>
    <scope>NUCLEOTIDE SEQUENCE [LARGE SCALE GENOMIC DNA]</scope>
</reference>
<dbReference type="AlphaFoldDB" id="A0A2H0YRU6"/>
<comment type="caution">
    <text evidence="1">The sequence shown here is derived from an EMBL/GenBank/DDBJ whole genome shotgun (WGS) entry which is preliminary data.</text>
</comment>
<organism evidence="1 2">
    <name type="scientific">Candidatus Kerfeldbacteria bacterium CG08_land_8_20_14_0_20_42_7</name>
    <dbReference type="NCBI Taxonomy" id="2014245"/>
    <lineage>
        <taxon>Bacteria</taxon>
        <taxon>Candidatus Kerfeldiibacteriota</taxon>
    </lineage>
</organism>
<name>A0A2H0YRU6_9BACT</name>
<dbReference type="Proteomes" id="UP000228711">
    <property type="component" value="Unassembled WGS sequence"/>
</dbReference>
<evidence type="ECO:0000313" key="1">
    <source>
        <dbReference type="EMBL" id="PIS41225.1"/>
    </source>
</evidence>
<protein>
    <submittedName>
        <fullName evidence="1">Uncharacterized protein</fullName>
    </submittedName>
</protein>
<proteinExistence type="predicted"/>
<evidence type="ECO:0000313" key="2">
    <source>
        <dbReference type="Proteomes" id="UP000228711"/>
    </source>
</evidence>
<accession>A0A2H0YRU6</accession>
<sequence>MCKDELNNRSPKVPEKGRVVDDIKDAEGYIVARYDKVPHFKHENRTDTLWVVVDFDDVINNTTIFNDELSWPVYCKT</sequence>